<dbReference type="EMBL" id="FUZU01000002">
    <property type="protein sequence ID" value="SKC74978.1"/>
    <property type="molecule type" value="Genomic_DNA"/>
</dbReference>
<dbReference type="RefSeq" id="WP_143785787.1">
    <property type="nucleotide sequence ID" value="NZ_FUZU01000002.1"/>
</dbReference>
<evidence type="ECO:0008006" key="4">
    <source>
        <dbReference type="Google" id="ProtNLM"/>
    </source>
</evidence>
<keyword evidence="1" id="KW-0732">Signal</keyword>
<accession>A0A1T5LI18</accession>
<evidence type="ECO:0000313" key="2">
    <source>
        <dbReference type="EMBL" id="SKC74978.1"/>
    </source>
</evidence>
<feature type="chain" id="PRO_5013227980" description="PEGA domain-containing protein" evidence="1">
    <location>
        <begin position="21"/>
        <end position="129"/>
    </location>
</feature>
<evidence type="ECO:0000313" key="3">
    <source>
        <dbReference type="Proteomes" id="UP000190961"/>
    </source>
</evidence>
<dbReference type="AlphaFoldDB" id="A0A1T5LI18"/>
<keyword evidence="3" id="KW-1185">Reference proteome</keyword>
<dbReference type="Proteomes" id="UP000190961">
    <property type="component" value="Unassembled WGS sequence"/>
</dbReference>
<name>A0A1T5LI18_9BACT</name>
<evidence type="ECO:0000256" key="1">
    <source>
        <dbReference type="SAM" id="SignalP"/>
    </source>
</evidence>
<feature type="signal peptide" evidence="1">
    <location>
        <begin position="1"/>
        <end position="20"/>
    </location>
</feature>
<organism evidence="2 3">
    <name type="scientific">Ohtaekwangia koreensis</name>
    <dbReference type="NCBI Taxonomy" id="688867"/>
    <lineage>
        <taxon>Bacteria</taxon>
        <taxon>Pseudomonadati</taxon>
        <taxon>Bacteroidota</taxon>
        <taxon>Cytophagia</taxon>
        <taxon>Cytophagales</taxon>
        <taxon>Fulvivirgaceae</taxon>
        <taxon>Ohtaekwangia</taxon>
    </lineage>
</organism>
<protein>
    <recommendedName>
        <fullName evidence="4">PEGA domain-containing protein</fullName>
    </recommendedName>
</protein>
<gene>
    <name evidence="2" type="ORF">SAMN05660236_3168</name>
</gene>
<reference evidence="2 3" key="1">
    <citation type="submission" date="2017-02" db="EMBL/GenBank/DDBJ databases">
        <authorList>
            <person name="Peterson S.W."/>
        </authorList>
    </citation>
    <scope>NUCLEOTIDE SEQUENCE [LARGE SCALE GENOMIC DNA]</scope>
    <source>
        <strain evidence="2 3">DSM 25262</strain>
    </source>
</reference>
<proteinExistence type="predicted"/>
<sequence>MKTLLPVLLLMLATTTCVLGYDSGIAIQTEEGTSIQVSVNGKLYNKHPGKIVRVRSTSGLFHLEVKVLNPWNKQWYIVRKNVRIEKGFEFQYKVIFANKLSPEIVEVKKYPIYSKYFLNPMLYNRHPVS</sequence>
<dbReference type="OrthoDB" id="980708at2"/>